<comment type="caution">
    <text evidence="19">The sequence shown here is derived from an EMBL/GenBank/DDBJ whole genome shotgun (WGS) entry which is preliminary data.</text>
</comment>
<keyword evidence="20" id="KW-1185">Reference proteome</keyword>
<accession>A0A558DS83</accession>
<dbReference type="GO" id="GO:0000287">
    <property type="term" value="F:magnesium ion binding"/>
    <property type="evidence" value="ECO:0007669"/>
    <property type="project" value="UniProtKB-UniRule"/>
</dbReference>
<dbReference type="NCBIfam" id="TIGR00609">
    <property type="entry name" value="recB"/>
    <property type="match status" value="1"/>
</dbReference>
<protein>
    <recommendedName>
        <fullName evidence="15">RecBCD enzyme subunit RecB</fullName>
        <ecNumber evidence="15">3.1.11.5</ecNumber>
        <ecNumber evidence="15">5.6.2.4</ecNumber>
    </recommendedName>
    <alternativeName>
        <fullName evidence="15">DNA 3'-5' helicase subunit RecB</fullName>
    </alternativeName>
    <alternativeName>
        <fullName evidence="15">Exonuclease V subunit RecB</fullName>
        <shortName evidence="15">ExoV subunit RecB</shortName>
    </alternativeName>
    <alternativeName>
        <fullName evidence="15">Helicase/nuclease RecBCD subunit RecB</fullName>
    </alternativeName>
</protein>
<dbReference type="Gene3D" id="1.10.3170.10">
    <property type="entry name" value="Recbcd, chain B, domain 2"/>
    <property type="match status" value="1"/>
</dbReference>
<dbReference type="InterPro" id="IPR011335">
    <property type="entry name" value="Restrct_endonuc-II-like"/>
</dbReference>
<evidence type="ECO:0000256" key="5">
    <source>
        <dbReference type="ARBA" id="ARBA00022801"/>
    </source>
</evidence>
<dbReference type="GO" id="GO:0005524">
    <property type="term" value="F:ATP binding"/>
    <property type="evidence" value="ECO:0007669"/>
    <property type="project" value="UniProtKB-UniRule"/>
</dbReference>
<dbReference type="InterPro" id="IPR004586">
    <property type="entry name" value="RecB"/>
</dbReference>
<feature type="region of interest" description="Nuclease activity, interacts with RecD and RecA" evidence="15">
    <location>
        <begin position="910"/>
        <end position="1196"/>
    </location>
</feature>
<evidence type="ECO:0000256" key="13">
    <source>
        <dbReference type="ARBA" id="ARBA00034617"/>
    </source>
</evidence>
<keyword evidence="6 15" id="KW-0347">Helicase</keyword>
<dbReference type="PANTHER" id="PTHR11070">
    <property type="entry name" value="UVRD / RECB / PCRA DNA HELICASE FAMILY MEMBER"/>
    <property type="match status" value="1"/>
</dbReference>
<dbReference type="EMBL" id="VMNH01000007">
    <property type="protein sequence ID" value="TVO75924.1"/>
    <property type="molecule type" value="Genomic_DNA"/>
</dbReference>
<dbReference type="CDD" id="cd22352">
    <property type="entry name" value="RecB_C-like"/>
    <property type="match status" value="1"/>
</dbReference>
<feature type="domain" description="UvrD-like helicase ATP-binding" evidence="17">
    <location>
        <begin position="1"/>
        <end position="441"/>
    </location>
</feature>
<evidence type="ECO:0000256" key="15">
    <source>
        <dbReference type="HAMAP-Rule" id="MF_01485"/>
    </source>
</evidence>
<feature type="binding site" evidence="16">
    <location>
        <begin position="19"/>
        <end position="26"/>
    </location>
    <ligand>
        <name>ATP</name>
        <dbReference type="ChEBI" id="CHEBI:30616"/>
    </ligand>
</feature>
<comment type="catalytic activity">
    <reaction evidence="13 15">
        <text>Couples ATP hydrolysis with the unwinding of duplex DNA by translocating in the 3'-5' direction.</text>
        <dbReference type="EC" id="5.6.2.4"/>
    </reaction>
</comment>
<dbReference type="EC" id="5.6.2.4" evidence="15"/>
<evidence type="ECO:0000256" key="6">
    <source>
        <dbReference type="ARBA" id="ARBA00022806"/>
    </source>
</evidence>
<evidence type="ECO:0000259" key="17">
    <source>
        <dbReference type="PROSITE" id="PS51198"/>
    </source>
</evidence>
<keyword evidence="3 15" id="KW-0547">Nucleotide-binding</keyword>
<dbReference type="RefSeq" id="WP_144358504.1">
    <property type="nucleotide sequence ID" value="NZ_VMNH01000007.1"/>
</dbReference>
<gene>
    <name evidence="15 19" type="primary">recB</name>
    <name evidence="19" type="ORF">FHP88_07955</name>
</gene>
<evidence type="ECO:0000256" key="2">
    <source>
        <dbReference type="ARBA" id="ARBA00022723"/>
    </source>
</evidence>
<dbReference type="GO" id="GO:0016887">
    <property type="term" value="F:ATP hydrolysis activity"/>
    <property type="evidence" value="ECO:0007669"/>
    <property type="project" value="RHEA"/>
</dbReference>
<evidence type="ECO:0000256" key="14">
    <source>
        <dbReference type="ARBA" id="ARBA00048988"/>
    </source>
</evidence>
<dbReference type="Gene3D" id="1.10.486.10">
    <property type="entry name" value="PCRA, domain 4"/>
    <property type="match status" value="1"/>
</dbReference>
<keyword evidence="10 15" id="KW-0238">DNA-binding</keyword>
<evidence type="ECO:0000256" key="11">
    <source>
        <dbReference type="ARBA" id="ARBA00023204"/>
    </source>
</evidence>
<dbReference type="SUPFAM" id="SSF52980">
    <property type="entry name" value="Restriction endonuclease-like"/>
    <property type="match status" value="1"/>
</dbReference>
<name>A0A558DS83_9GAMM</name>
<feature type="binding site" evidence="15">
    <location>
        <position position="1083"/>
    </location>
    <ligand>
        <name>Mg(2+)</name>
        <dbReference type="ChEBI" id="CHEBI:18420"/>
    </ligand>
</feature>
<evidence type="ECO:0000256" key="16">
    <source>
        <dbReference type="PROSITE-ProRule" id="PRU00560"/>
    </source>
</evidence>
<evidence type="ECO:0000313" key="19">
    <source>
        <dbReference type="EMBL" id="TVO75924.1"/>
    </source>
</evidence>
<evidence type="ECO:0000313" key="20">
    <source>
        <dbReference type="Proteomes" id="UP000316649"/>
    </source>
</evidence>
<dbReference type="InterPro" id="IPR014016">
    <property type="entry name" value="UvrD-like_ATP-bd"/>
</dbReference>
<feature type="binding site" evidence="15">
    <location>
        <position position="1096"/>
    </location>
    <ligand>
        <name>Mg(2+)</name>
        <dbReference type="ChEBI" id="CHEBI:18420"/>
    </ligand>
</feature>
<comment type="catalytic activity">
    <reaction evidence="15">
        <text>Exonucleolytic cleavage (in the presence of ATP) in either 5'- to 3'- or 3'- to 5'-direction to yield 5'-phosphooligonucleotides.</text>
        <dbReference type="EC" id="3.1.11.5"/>
    </reaction>
</comment>
<keyword evidence="4 15" id="KW-0227">DNA damage</keyword>
<proteinExistence type="inferred from homology"/>
<dbReference type="GO" id="GO:0005829">
    <property type="term" value="C:cytosol"/>
    <property type="evidence" value="ECO:0007669"/>
    <property type="project" value="TreeGrafter"/>
</dbReference>
<comment type="cofactor">
    <cofactor evidence="15">
        <name>Mg(2+)</name>
        <dbReference type="ChEBI" id="CHEBI:18420"/>
    </cofactor>
    <text evidence="15">Binds 1 Mg(2+) ion per subunit.</text>
</comment>
<organism evidence="19 20">
    <name type="scientific">Sedimenticola selenatireducens</name>
    <dbReference type="NCBI Taxonomy" id="191960"/>
    <lineage>
        <taxon>Bacteria</taxon>
        <taxon>Pseudomonadati</taxon>
        <taxon>Pseudomonadota</taxon>
        <taxon>Gammaproteobacteria</taxon>
        <taxon>Chromatiales</taxon>
        <taxon>Sedimenticolaceae</taxon>
        <taxon>Sedimenticola</taxon>
    </lineage>
</organism>
<dbReference type="Pfam" id="PF13361">
    <property type="entry name" value="UvrD_C"/>
    <property type="match status" value="1"/>
</dbReference>
<keyword evidence="2 15" id="KW-0479">Metal-binding</keyword>
<keyword evidence="8 15" id="KW-0067">ATP-binding</keyword>
<dbReference type="PANTHER" id="PTHR11070:SF23">
    <property type="entry name" value="RECBCD ENZYME SUBUNIT RECB"/>
    <property type="match status" value="1"/>
</dbReference>
<dbReference type="GO" id="GO:0009338">
    <property type="term" value="C:exodeoxyribonuclease V complex"/>
    <property type="evidence" value="ECO:0007669"/>
    <property type="project" value="TreeGrafter"/>
</dbReference>
<dbReference type="GO" id="GO:0008854">
    <property type="term" value="F:exodeoxyribonuclease V activity"/>
    <property type="evidence" value="ECO:0007669"/>
    <property type="project" value="UniProtKB-EC"/>
</dbReference>
<dbReference type="InterPro" id="IPR011604">
    <property type="entry name" value="PDDEXK-like_dom_sf"/>
</dbReference>
<evidence type="ECO:0000256" key="7">
    <source>
        <dbReference type="ARBA" id="ARBA00022839"/>
    </source>
</evidence>
<feature type="domain" description="UvrD-like helicase C-terminal" evidence="18">
    <location>
        <begin position="467"/>
        <end position="731"/>
    </location>
</feature>
<dbReference type="AlphaFoldDB" id="A0A558DS83"/>
<evidence type="ECO:0000256" key="3">
    <source>
        <dbReference type="ARBA" id="ARBA00022741"/>
    </source>
</evidence>
<dbReference type="OrthoDB" id="9810135at2"/>
<keyword evidence="5 15" id="KW-0378">Hydrolase</keyword>
<comment type="domain">
    <text evidence="15">The N-terminal DNA-binding domain is a ssDNA-dependent ATPase and has ATP-dependent 3'-5' helicase function. This domain interacts with RecC.</text>
</comment>
<evidence type="ECO:0000256" key="1">
    <source>
        <dbReference type="ARBA" id="ARBA00022722"/>
    </source>
</evidence>
<dbReference type="Proteomes" id="UP000316649">
    <property type="component" value="Unassembled WGS sequence"/>
</dbReference>
<dbReference type="HAMAP" id="MF_01485">
    <property type="entry name" value="RecB"/>
    <property type="match status" value="1"/>
</dbReference>
<feature type="active site" description="For nuclease activity" evidence="15">
    <location>
        <position position="1096"/>
    </location>
</feature>
<sequence>MQRLSLMDTPLSGMNLIEASAGTGKTYTITGLYIRLIVEQGLTVDQVLVVTYTKAATAELRERIRTRMVALKRAYETGKDDALSRALLVEHADCEQRLQRLNLAILSFDQAAVFTIHGFCQRLLAQSAFESGMPFQTEMLLDERELMQEIVDDFWRIQIQDIQPGLQRYLLQNGFSPERLAIDVRGKINKPYMEIKGCSMPEAIADLESTFYRVLGEVRQAWVSSRDEITRQLRESDGLSRSKYPINSIDNWVIEMDRFLQSNPGPRFKALEKFSTSTINASLKKTGTAPSHPLFDLCDQLLPILDALEHYYEQARVALFERLIRYINEESRVRKLRLRVQSYDDLLLNLDRALQGHRAEQLILAVRRTYAAALIDEFQDTDPIQYEIFRRLFRCDSGSLFLVGDPKQAIYSFRGADIFAYLKARADAGNCYTLDVNWRSVPALIQAVNTLFDQPQGGFLFPQIPFHPTLPAEKEHLDLQVADEDSTSFNVGFMPGKLSKEQATLAATQWTADEIARLIQLGRENQALLAGRSLQGGDIAVLVRSHRQGEMVRQALSERGVYSVQRSQQDVFKSHEAIEIERIMLAIQSPHNEGLIFAALATDLLGISGEEIARLSEDEARLSTHLEQFHVYHLIWLQQGFIRMFRHLMRECQVVEHTLKLENGERRLTNLLHLAELLHQQERNTAAGMESMCNWLNQLRLGERPEDESSQLRLESDDNLVQIVTVHKSKGLQYSVVFAPFVWDGGVRSARSGEACSFHDPEQNYRAVLDLGSADWKTANTIAIDEALAESLRLLYVTLTRAQHRCYITWGQVSGADTSPLAWLLHPPAGGVASDSVAQLAIQFKKLTEDDLLKRLQHWVDQLEGHAKIERLDTIRSPIRVSAMSETQGQQSLNFESLCTRQFNRKLSRGNAVTSFSALASGHESFERPDHDAFQEFVKDEAELRPGRTRFTFPRGANPGSCLHAIFERLDFSGHTQEELQRLVHQQLDLYGIDSVWQEVVCQMVSDVLVTPLESGSVLKLKQLTKSQCLVEMEFSYPVTDLKVSALSALLTQQGMGNSEEMRQAISRLSFRDIKGYMKGFIDLIFEYEGCYYLLDYKSNWLGDKPGDYAQDRLQAAIAREGYYLQYLLYSVALHRYLSKRLSNYDYETHFGSVYYLFLRGMSPETGPNYGVFKDRPHRQLIESLDNYFASAGVEI</sequence>
<dbReference type="PROSITE" id="PS51217">
    <property type="entry name" value="UVRD_HELICASE_CTER"/>
    <property type="match status" value="1"/>
</dbReference>
<evidence type="ECO:0000256" key="4">
    <source>
        <dbReference type="ARBA" id="ARBA00022763"/>
    </source>
</evidence>
<dbReference type="SUPFAM" id="SSF52540">
    <property type="entry name" value="P-loop containing nucleoside triphosphate hydrolases"/>
    <property type="match status" value="1"/>
</dbReference>
<comment type="catalytic activity">
    <reaction evidence="14 15">
        <text>ATP + H2O = ADP + phosphate + H(+)</text>
        <dbReference type="Rhea" id="RHEA:13065"/>
        <dbReference type="ChEBI" id="CHEBI:15377"/>
        <dbReference type="ChEBI" id="CHEBI:15378"/>
        <dbReference type="ChEBI" id="CHEBI:30616"/>
        <dbReference type="ChEBI" id="CHEBI:43474"/>
        <dbReference type="ChEBI" id="CHEBI:456216"/>
        <dbReference type="EC" id="5.6.2.4"/>
    </reaction>
</comment>
<dbReference type="GO" id="GO:0003677">
    <property type="term" value="F:DNA binding"/>
    <property type="evidence" value="ECO:0007669"/>
    <property type="project" value="UniProtKB-UniRule"/>
</dbReference>
<evidence type="ECO:0000256" key="10">
    <source>
        <dbReference type="ARBA" id="ARBA00023125"/>
    </source>
</evidence>
<reference evidence="19 20" key="1">
    <citation type="submission" date="2019-07" db="EMBL/GenBank/DDBJ databases">
        <title>The pathways for chlorine oxyanion respiration interact through the shared metabolite chlorate.</title>
        <authorList>
            <person name="Barnum T.P."/>
            <person name="Cheng Y."/>
            <person name="Hill K.A."/>
            <person name="Lucas L.N."/>
            <person name="Carlson H.K."/>
            <person name="Coates J.D."/>
        </authorList>
    </citation>
    <scope>NUCLEOTIDE SEQUENCE [LARGE SCALE GENOMIC DNA]</scope>
    <source>
        <strain evidence="19 20">BK-1</strain>
    </source>
</reference>
<dbReference type="PROSITE" id="PS51198">
    <property type="entry name" value="UVRD_HELICASE_ATP_BIND"/>
    <property type="match status" value="1"/>
</dbReference>
<dbReference type="GO" id="GO:0000724">
    <property type="term" value="P:double-strand break repair via homologous recombination"/>
    <property type="evidence" value="ECO:0007669"/>
    <property type="project" value="UniProtKB-UniRule"/>
</dbReference>
<dbReference type="InterPro" id="IPR014017">
    <property type="entry name" value="DNA_helicase_UvrD-like_C"/>
</dbReference>
<dbReference type="InterPro" id="IPR027417">
    <property type="entry name" value="P-loop_NTPase"/>
</dbReference>
<dbReference type="Gene3D" id="3.90.320.10">
    <property type="match status" value="1"/>
</dbReference>
<feature type="region of interest" description="DNA-binding and helicase activity, interacts with RecC" evidence="15">
    <location>
        <begin position="1"/>
        <end position="880"/>
    </location>
</feature>
<dbReference type="EC" id="3.1.11.5" evidence="15"/>
<comment type="miscellaneous">
    <text evidence="15">In the RecBCD complex, RecB has a slow 3'-5' helicase, an exonuclease activity and loads RecA onto ssDNA, RecD has a fast 5'-3' helicase activity, while RecC stimulates the ATPase and processivity of the RecB helicase and contributes to recognition of the Chi site.</text>
</comment>
<comment type="function">
    <text evidence="15">A helicase/nuclease that prepares dsDNA breaks (DSB) for recombinational DNA repair. Binds to DSBs and unwinds DNA via a highly rapid and processive ATP-dependent bidirectional helicase activity. Unwinds dsDNA until it encounters a Chi (crossover hotspot instigator) sequence from the 3' direction. Cuts ssDNA a few nucleotides 3' to the Chi site. The properties and activities of the enzyme are changed at Chi. The Chi-altered holoenzyme produces a long 3'-ssDNA overhang and facilitates RecA-binding to the ssDNA for homologous DNA recombination and repair. Holoenzyme degrades any linearized DNA that is unable to undergo homologous recombination. In the holoenzyme this subunit contributes ATPase, 3'-5' helicase, exonuclease activity and loads RecA onto ssDNA.</text>
</comment>
<evidence type="ECO:0000259" key="18">
    <source>
        <dbReference type="PROSITE" id="PS51217"/>
    </source>
</evidence>
<evidence type="ECO:0000256" key="8">
    <source>
        <dbReference type="ARBA" id="ARBA00022840"/>
    </source>
</evidence>
<dbReference type="InterPro" id="IPR000212">
    <property type="entry name" value="DNA_helicase_UvrD/REP"/>
</dbReference>
<keyword evidence="7 15" id="KW-0269">Exonuclease</keyword>
<keyword evidence="12 15" id="KW-0413">Isomerase</keyword>
<keyword evidence="1 15" id="KW-0540">Nuclease</keyword>
<comment type="domain">
    <text evidence="15">The C-terminal domain has nuclease activity and interacts with RecD. It interacts with RecA, facilitating its loading onto ssDNA.</text>
</comment>
<feature type="binding site" evidence="15">
    <location>
        <position position="964"/>
    </location>
    <ligand>
        <name>Mg(2+)</name>
        <dbReference type="ChEBI" id="CHEBI:18420"/>
    </ligand>
</feature>
<comment type="similarity">
    <text evidence="15">Belongs to the helicase family. UvrD subfamily.</text>
</comment>
<keyword evidence="11 15" id="KW-0234">DNA repair</keyword>
<dbReference type="GO" id="GO:0043138">
    <property type="term" value="F:3'-5' DNA helicase activity"/>
    <property type="evidence" value="ECO:0007669"/>
    <property type="project" value="UniProtKB-UniRule"/>
</dbReference>
<dbReference type="Gene3D" id="3.40.50.300">
    <property type="entry name" value="P-loop containing nucleotide triphosphate hydrolases"/>
    <property type="match status" value="2"/>
</dbReference>
<dbReference type="Pfam" id="PF00580">
    <property type="entry name" value="UvrD-helicase"/>
    <property type="match status" value="1"/>
</dbReference>
<evidence type="ECO:0000256" key="12">
    <source>
        <dbReference type="ARBA" id="ARBA00023235"/>
    </source>
</evidence>
<comment type="subunit">
    <text evidence="15">Heterotrimer of RecB, RecC and RecD. All subunits contribute to DNA-binding. Interacts with RecA.</text>
</comment>
<evidence type="ECO:0000256" key="9">
    <source>
        <dbReference type="ARBA" id="ARBA00022842"/>
    </source>
</evidence>
<keyword evidence="9 15" id="KW-0460">Magnesium</keyword>